<dbReference type="AlphaFoldDB" id="A0A6J6G3Y1"/>
<proteinExistence type="inferred from homology"/>
<dbReference type="Gene3D" id="3.40.50.1950">
    <property type="entry name" value="Flavin prenyltransferase-like"/>
    <property type="match status" value="1"/>
</dbReference>
<dbReference type="GO" id="GO:0010181">
    <property type="term" value="F:FMN binding"/>
    <property type="evidence" value="ECO:0007669"/>
    <property type="project" value="InterPro"/>
</dbReference>
<evidence type="ECO:0000259" key="4">
    <source>
        <dbReference type="Pfam" id="PF04127"/>
    </source>
</evidence>
<evidence type="ECO:0000256" key="1">
    <source>
        <dbReference type="ARBA" id="ARBA00022793"/>
    </source>
</evidence>
<dbReference type="InterPro" id="IPR036551">
    <property type="entry name" value="Flavin_trans-like"/>
</dbReference>
<protein>
    <submittedName>
        <fullName evidence="5">Unannotated protein</fullName>
    </submittedName>
</protein>
<dbReference type="InterPro" id="IPR005252">
    <property type="entry name" value="CoaBC"/>
</dbReference>
<dbReference type="InterPro" id="IPR007085">
    <property type="entry name" value="DNA/pantothenate-metab_flavo_C"/>
</dbReference>
<dbReference type="NCBIfam" id="TIGR00521">
    <property type="entry name" value="coaBC_dfp"/>
    <property type="match status" value="1"/>
</dbReference>
<feature type="domain" description="Flavoprotein" evidence="3">
    <location>
        <begin position="7"/>
        <end position="176"/>
    </location>
</feature>
<evidence type="ECO:0000313" key="5">
    <source>
        <dbReference type="EMBL" id="CAB4596032.1"/>
    </source>
</evidence>
<dbReference type="InterPro" id="IPR035929">
    <property type="entry name" value="CoaB-like_sf"/>
</dbReference>
<accession>A0A6J6G3Y1</accession>
<dbReference type="GO" id="GO:0015937">
    <property type="term" value="P:coenzyme A biosynthetic process"/>
    <property type="evidence" value="ECO:0007669"/>
    <property type="project" value="InterPro"/>
</dbReference>
<keyword evidence="2" id="KW-0456">Lyase</keyword>
<sequence length="408" mass="42555">MNLAGRRIVLGVTGGIAAYKAIEVCRRLVDAGAHVSPIMTEGAKRFVGETTFSALASEPVQTSLWDEESPIPHTRLGQGADVIVVAPATARLLSAYASGYSDDLLTATLIATRAPVVVCPAMHTEMWEHPSVQANLETLRSRGVIIVPPAEGRLAGGDVGTGRLADPGDIVAAIERALLSIDGELPDRDLVGLDVLVTAGGTREAIDPVRVITNRSSGKQGYAIAAEAAARGANVTLVTTVDREAPSGVTVIEVVSAADMEAAVMPLSAAQDVIVMAAAVADFRPVVVADRKLKKDEFGSDGPARILLEPTHDFLVDLGTRKPAGQVLVGFAAETDNVLGNARGKLARKNLDLIVANDVGAPGVGFEHDTNEVVLVSATGMDHNVPLTDKRSIARHVIDAIVSIRAAH</sequence>
<dbReference type="GO" id="GO:0004632">
    <property type="term" value="F:phosphopantothenate--cysteine ligase activity"/>
    <property type="evidence" value="ECO:0007669"/>
    <property type="project" value="InterPro"/>
</dbReference>
<reference evidence="5" key="1">
    <citation type="submission" date="2020-05" db="EMBL/GenBank/DDBJ databases">
        <authorList>
            <person name="Chiriac C."/>
            <person name="Salcher M."/>
            <person name="Ghai R."/>
            <person name="Kavagutti S V."/>
        </authorList>
    </citation>
    <scope>NUCLEOTIDE SEQUENCE</scope>
</reference>
<dbReference type="SUPFAM" id="SSF52507">
    <property type="entry name" value="Homo-oligomeric flavin-containing Cys decarboxylases, HFCD"/>
    <property type="match status" value="1"/>
</dbReference>
<evidence type="ECO:0000259" key="3">
    <source>
        <dbReference type="Pfam" id="PF02441"/>
    </source>
</evidence>
<dbReference type="GO" id="GO:0004633">
    <property type="term" value="F:phosphopantothenoylcysteine decarboxylase activity"/>
    <property type="evidence" value="ECO:0007669"/>
    <property type="project" value="InterPro"/>
</dbReference>
<organism evidence="5">
    <name type="scientific">freshwater metagenome</name>
    <dbReference type="NCBI Taxonomy" id="449393"/>
    <lineage>
        <taxon>unclassified sequences</taxon>
        <taxon>metagenomes</taxon>
        <taxon>ecological metagenomes</taxon>
    </lineage>
</organism>
<dbReference type="PANTHER" id="PTHR14359:SF6">
    <property type="entry name" value="PHOSPHOPANTOTHENOYLCYSTEINE DECARBOXYLASE"/>
    <property type="match status" value="1"/>
</dbReference>
<feature type="domain" description="DNA/pantothenate metabolism flavoprotein C-terminal" evidence="4">
    <location>
        <begin position="191"/>
        <end position="403"/>
    </location>
</feature>
<dbReference type="GO" id="GO:0071513">
    <property type="term" value="C:phosphopantothenoylcysteine decarboxylase complex"/>
    <property type="evidence" value="ECO:0007669"/>
    <property type="project" value="TreeGrafter"/>
</dbReference>
<dbReference type="GO" id="GO:0015941">
    <property type="term" value="P:pantothenate catabolic process"/>
    <property type="evidence" value="ECO:0007669"/>
    <property type="project" value="InterPro"/>
</dbReference>
<keyword evidence="1" id="KW-0210">Decarboxylase</keyword>
<gene>
    <name evidence="5" type="ORF">UFOPK1835_00062</name>
</gene>
<dbReference type="InterPro" id="IPR003382">
    <property type="entry name" value="Flavoprotein"/>
</dbReference>
<evidence type="ECO:0000256" key="2">
    <source>
        <dbReference type="ARBA" id="ARBA00023239"/>
    </source>
</evidence>
<dbReference type="PANTHER" id="PTHR14359">
    <property type="entry name" value="HOMO-OLIGOMERIC FLAVIN CONTAINING CYS DECARBOXYLASE FAMILY"/>
    <property type="match status" value="1"/>
</dbReference>
<name>A0A6J6G3Y1_9ZZZZ</name>
<dbReference type="Pfam" id="PF04127">
    <property type="entry name" value="DFP"/>
    <property type="match status" value="1"/>
</dbReference>
<dbReference type="Gene3D" id="3.40.50.10300">
    <property type="entry name" value="CoaB-like"/>
    <property type="match status" value="1"/>
</dbReference>
<dbReference type="Pfam" id="PF02441">
    <property type="entry name" value="Flavoprotein"/>
    <property type="match status" value="1"/>
</dbReference>
<dbReference type="HAMAP" id="MF_02225">
    <property type="entry name" value="CoaBC"/>
    <property type="match status" value="1"/>
</dbReference>
<dbReference type="SUPFAM" id="SSF102645">
    <property type="entry name" value="CoaB-like"/>
    <property type="match status" value="1"/>
</dbReference>
<dbReference type="EMBL" id="CAEZUP010000002">
    <property type="protein sequence ID" value="CAB4596032.1"/>
    <property type="molecule type" value="Genomic_DNA"/>
</dbReference>